<dbReference type="Pfam" id="PF00326">
    <property type="entry name" value="Peptidase_S9"/>
    <property type="match status" value="1"/>
</dbReference>
<dbReference type="FunFam" id="3.40.50.1820:FF:000028">
    <property type="entry name" value="S9 family peptidase"/>
    <property type="match status" value="1"/>
</dbReference>
<dbReference type="InterPro" id="IPR029058">
    <property type="entry name" value="AB_hydrolase_fold"/>
</dbReference>
<keyword evidence="2" id="KW-0645">Protease</keyword>
<reference evidence="7 8" key="1">
    <citation type="submission" date="2019-09" db="EMBL/GenBank/DDBJ databases">
        <title>Genomes of Cryomorphaceae.</title>
        <authorList>
            <person name="Bowman J.P."/>
        </authorList>
    </citation>
    <scope>NUCLEOTIDE SEQUENCE [LARGE SCALE GENOMIC DNA]</scope>
    <source>
        <strain evidence="7 8">KCTC 52047</strain>
    </source>
</reference>
<dbReference type="PANTHER" id="PTHR42776:SF13">
    <property type="entry name" value="DIPEPTIDYL-PEPTIDASE 5"/>
    <property type="match status" value="1"/>
</dbReference>
<keyword evidence="8" id="KW-1185">Reference proteome</keyword>
<dbReference type="OrthoDB" id="9812921at2"/>
<keyword evidence="4" id="KW-0378">Hydrolase</keyword>
<evidence type="ECO:0000256" key="5">
    <source>
        <dbReference type="ARBA" id="ARBA00022825"/>
    </source>
</evidence>
<organism evidence="7 8">
    <name type="scientific">Salibacter halophilus</name>
    <dbReference type="NCBI Taxonomy" id="1803916"/>
    <lineage>
        <taxon>Bacteria</taxon>
        <taxon>Pseudomonadati</taxon>
        <taxon>Bacteroidota</taxon>
        <taxon>Flavobacteriia</taxon>
        <taxon>Flavobacteriales</taxon>
        <taxon>Salibacteraceae</taxon>
        <taxon>Salibacter</taxon>
    </lineage>
</organism>
<dbReference type="GO" id="GO:0006508">
    <property type="term" value="P:proteolysis"/>
    <property type="evidence" value="ECO:0007669"/>
    <property type="project" value="UniProtKB-KW"/>
</dbReference>
<evidence type="ECO:0000256" key="1">
    <source>
        <dbReference type="ARBA" id="ARBA00010040"/>
    </source>
</evidence>
<evidence type="ECO:0000259" key="6">
    <source>
        <dbReference type="Pfam" id="PF00326"/>
    </source>
</evidence>
<keyword evidence="3" id="KW-0732">Signal</keyword>
<dbReference type="AlphaFoldDB" id="A0A6N6M9Y0"/>
<dbReference type="EMBL" id="WACR01000006">
    <property type="protein sequence ID" value="KAB1063905.1"/>
    <property type="molecule type" value="Genomic_DNA"/>
</dbReference>
<dbReference type="SUPFAM" id="SSF82171">
    <property type="entry name" value="DPP6 N-terminal domain-like"/>
    <property type="match status" value="1"/>
</dbReference>
<evidence type="ECO:0000313" key="7">
    <source>
        <dbReference type="EMBL" id="KAB1063905.1"/>
    </source>
</evidence>
<dbReference type="RefSeq" id="WP_151167884.1">
    <property type="nucleotide sequence ID" value="NZ_WACR01000006.1"/>
</dbReference>
<comment type="caution">
    <text evidence="7">The sequence shown here is derived from an EMBL/GenBank/DDBJ whole genome shotgun (WGS) entry which is preliminary data.</text>
</comment>
<evidence type="ECO:0000256" key="4">
    <source>
        <dbReference type="ARBA" id="ARBA00022801"/>
    </source>
</evidence>
<evidence type="ECO:0000313" key="8">
    <source>
        <dbReference type="Proteomes" id="UP000435357"/>
    </source>
</evidence>
<evidence type="ECO:0000256" key="3">
    <source>
        <dbReference type="ARBA" id="ARBA00022729"/>
    </source>
</evidence>
<accession>A0A6N6M9Y0</accession>
<dbReference type="InterPro" id="IPR001375">
    <property type="entry name" value="Peptidase_S9_cat"/>
</dbReference>
<dbReference type="InterPro" id="IPR011042">
    <property type="entry name" value="6-blade_b-propeller_TolB-like"/>
</dbReference>
<comment type="similarity">
    <text evidence="1">Belongs to the peptidase S9C family.</text>
</comment>
<dbReference type="SUPFAM" id="SSF53474">
    <property type="entry name" value="alpha/beta-Hydrolases"/>
    <property type="match status" value="1"/>
</dbReference>
<evidence type="ECO:0000256" key="2">
    <source>
        <dbReference type="ARBA" id="ARBA00022670"/>
    </source>
</evidence>
<feature type="domain" description="Peptidase S9 prolyl oligopeptidase catalytic" evidence="6">
    <location>
        <begin position="470"/>
        <end position="679"/>
    </location>
</feature>
<name>A0A6N6M9Y0_9FLAO</name>
<dbReference type="Proteomes" id="UP000435357">
    <property type="component" value="Unassembled WGS sequence"/>
</dbReference>
<dbReference type="InterPro" id="IPR011659">
    <property type="entry name" value="WD40"/>
</dbReference>
<proteinExistence type="inferred from homology"/>
<sequence>MKKFAIAGIAVFFSLLSFGQNRMTPEKLWELGRVSGEVFVSQYDLVVYSVTKYDVAKNSGGSDLYVLNNRTGQVNQITDMEGSEYGVQLHPNGKSIGFINSGKLFEVDLSGMNVHTMENQDVAVSHFKYSPSGDKIAFTTEVKVKDPLVAKYPDLGRANAKIYTDLMYRHWDTWEDGSYSHLHIADYREGVISNIKDIMPDEPYDVPVKPFHGAEDFTWSPDGKTLAYVCKKLTGKEYAESTNTDIYFYDVKSGKTENVTEANKGYDTDPQFNENGTLFAWLSMERDGYESDQNELKIANTDDIENPVNITQNWDRQLFGFAFHGNNEVIINAGDEATYQLYSMSAAIDKKVKDLDETRKAITSGDHNITGIVGVGPTRVVAHKSTMNRANELYSYNIESGEEKQLTKVNDKAYSKIKESKIEKRFIETTDGEKMLTWVIYPPDFDPKKKYPTLLYCQGGPQSAVSQFYSFRWNFQLMAAKGYIVVAPNRRGLPTFGQEWNEEISKNWGGQAIDDYKAAFDAVIEEPYCDNERTGAVGASYGGYSVYFLAGNHEDRFNTFISHCGLFNLESWYGSTEELFFANFDIGGPYWGNNPPESYEKYSPHNFVDNWDSPMMVIHSGKDFRVPYTQGMEAFQAAQLKGLKSKFLYFPDENHWILKPQNGLLWQREFFSWLEDTIDGE</sequence>
<gene>
    <name evidence="7" type="ORF">F3059_07665</name>
</gene>
<dbReference type="Gene3D" id="2.120.10.30">
    <property type="entry name" value="TolB, C-terminal domain"/>
    <property type="match status" value="2"/>
</dbReference>
<keyword evidence="5" id="KW-0720">Serine protease</keyword>
<dbReference type="PANTHER" id="PTHR42776">
    <property type="entry name" value="SERINE PEPTIDASE S9 FAMILY MEMBER"/>
    <property type="match status" value="1"/>
</dbReference>
<dbReference type="Gene3D" id="3.40.50.1820">
    <property type="entry name" value="alpha/beta hydrolase"/>
    <property type="match status" value="1"/>
</dbReference>
<dbReference type="GO" id="GO:0004252">
    <property type="term" value="F:serine-type endopeptidase activity"/>
    <property type="evidence" value="ECO:0007669"/>
    <property type="project" value="TreeGrafter"/>
</dbReference>
<dbReference type="Pfam" id="PF07676">
    <property type="entry name" value="PD40"/>
    <property type="match status" value="1"/>
</dbReference>
<protein>
    <submittedName>
        <fullName evidence="7">S9 family peptidase</fullName>
    </submittedName>
</protein>